<name>A0A2N8T7T6_STUST</name>
<proteinExistence type="inferred from homology"/>
<accession>A0A2N8T7T6</accession>
<dbReference type="PANTHER" id="PTHR36536">
    <property type="entry name" value="UPF0111 PROTEIN HI_1603"/>
    <property type="match status" value="1"/>
</dbReference>
<organism evidence="2 3">
    <name type="scientific">Stutzerimonas stutzeri</name>
    <name type="common">Pseudomonas stutzeri</name>
    <dbReference type="NCBI Taxonomy" id="316"/>
    <lineage>
        <taxon>Bacteria</taxon>
        <taxon>Pseudomonadati</taxon>
        <taxon>Pseudomonadota</taxon>
        <taxon>Gammaproteobacteria</taxon>
        <taxon>Pseudomonadales</taxon>
        <taxon>Pseudomonadaceae</taxon>
        <taxon>Stutzerimonas</taxon>
    </lineage>
</organism>
<evidence type="ECO:0000313" key="3">
    <source>
        <dbReference type="Proteomes" id="UP000236023"/>
    </source>
</evidence>
<dbReference type="Proteomes" id="UP000236023">
    <property type="component" value="Unassembled WGS sequence"/>
</dbReference>
<gene>
    <name evidence="2" type="ORF">CXK94_06385</name>
</gene>
<dbReference type="InterPro" id="IPR002727">
    <property type="entry name" value="DUF47"/>
</dbReference>
<evidence type="ECO:0000256" key="1">
    <source>
        <dbReference type="ARBA" id="ARBA00008591"/>
    </source>
</evidence>
<dbReference type="AlphaFoldDB" id="A0A2N8T7T6"/>
<dbReference type="PANTHER" id="PTHR36536:SF3">
    <property type="entry name" value="UPF0111 PROTEIN HI_1603"/>
    <property type="match status" value="1"/>
</dbReference>
<comment type="similarity">
    <text evidence="1">Belongs to the UPF0111 family.</text>
</comment>
<dbReference type="EMBL" id="POUT01000002">
    <property type="protein sequence ID" value="PNG10823.1"/>
    <property type="molecule type" value="Genomic_DNA"/>
</dbReference>
<evidence type="ECO:0000313" key="2">
    <source>
        <dbReference type="EMBL" id="PNG10823.1"/>
    </source>
</evidence>
<dbReference type="Gene3D" id="1.20.58.220">
    <property type="entry name" value="Phosphate transport system protein phou homolog 2, domain 2"/>
    <property type="match status" value="1"/>
</dbReference>
<dbReference type="InterPro" id="IPR038078">
    <property type="entry name" value="PhoU-like_sf"/>
</dbReference>
<comment type="caution">
    <text evidence="2">The sequence shown here is derived from an EMBL/GenBank/DDBJ whole genome shotgun (WGS) entry which is preliminary data.</text>
</comment>
<dbReference type="InterPro" id="IPR018445">
    <property type="entry name" value="Put_Phosphate_transp_reg"/>
</dbReference>
<dbReference type="RefSeq" id="WP_102893677.1">
    <property type="nucleotide sequence ID" value="NZ_JAMOHU010000045.1"/>
</dbReference>
<sequence>MNTPLTRRERCRMPAKYLSELIARSPFAQLQQHFAQVHAGAKLLLPFMRAAGDGDWRRAGQLEQQLQELRQEADRVARNLCLHLPGSLFMPVPRADLLDLLRVQSHLGTRPGEIARLVSLRQMSVPLPLQDGVRLHLARAVDAVAQAMALVDELDELLESGFRGREVGKVEAMLAELINLDEASKRRRDEAAGVLIGLENQLAATDVFALHRLIELIAELSEGARQVGLRLEQLVEA</sequence>
<protein>
    <submittedName>
        <fullName evidence="2">Phosphate transport regulator</fullName>
    </submittedName>
</protein>
<reference evidence="2 3" key="1">
    <citation type="submission" date="2018-01" db="EMBL/GenBank/DDBJ databases">
        <title>Denitrification phenotypes of diverse strains of Pseudomonas stutzeri.</title>
        <authorList>
            <person name="Milligan D.A."/>
            <person name="Bergaust L."/>
            <person name="Bakken L.R."/>
            <person name="Frostegard A."/>
        </authorList>
    </citation>
    <scope>NUCLEOTIDE SEQUENCE [LARGE SCALE GENOMIC DNA]</scope>
    <source>
        <strain evidence="2 3">24a75</strain>
    </source>
</reference>
<dbReference type="Pfam" id="PF01865">
    <property type="entry name" value="PhoU_div"/>
    <property type="match status" value="1"/>
</dbReference>